<protein>
    <submittedName>
        <fullName evidence="1">Alkaline phosphodiesterase I / Nucleotide pyrophosphatase</fullName>
        <ecNumber evidence="1">3.1.4.1</ecNumber>
        <ecNumber evidence="1">3.6.1.9</ecNumber>
    </submittedName>
</protein>
<dbReference type="AlphaFoldDB" id="A0A1X6WVC1"/>
<keyword evidence="2" id="KW-1185">Reference proteome</keyword>
<dbReference type="GO" id="GO:0047429">
    <property type="term" value="F:nucleoside triphosphate diphosphatase activity"/>
    <property type="evidence" value="ECO:0007669"/>
    <property type="project" value="UniProtKB-EC"/>
</dbReference>
<dbReference type="EC" id="3.1.4.1" evidence="1"/>
<dbReference type="SUPFAM" id="SSF53649">
    <property type="entry name" value="Alkaline phosphatase-like"/>
    <property type="match status" value="1"/>
</dbReference>
<dbReference type="PANTHER" id="PTHR10151:SF120">
    <property type="entry name" value="BIS(5'-ADENOSYL)-TRIPHOSPHATASE"/>
    <property type="match status" value="1"/>
</dbReference>
<dbReference type="GO" id="GO:0004528">
    <property type="term" value="F:phosphodiesterase I activity"/>
    <property type="evidence" value="ECO:0007669"/>
    <property type="project" value="UniProtKB-EC"/>
</dbReference>
<proteinExistence type="predicted"/>
<dbReference type="InterPro" id="IPR017850">
    <property type="entry name" value="Alkaline_phosphatase_core_sf"/>
</dbReference>
<dbReference type="Gene3D" id="3.40.720.10">
    <property type="entry name" value="Alkaline Phosphatase, subunit A"/>
    <property type="match status" value="1"/>
</dbReference>
<gene>
    <name evidence="1" type="ORF">FM110_03625</name>
</gene>
<organism evidence="1 2">
    <name type="scientific">Brachybacterium nesterenkovii</name>
    <dbReference type="NCBI Taxonomy" id="47847"/>
    <lineage>
        <taxon>Bacteria</taxon>
        <taxon>Bacillati</taxon>
        <taxon>Actinomycetota</taxon>
        <taxon>Actinomycetes</taxon>
        <taxon>Micrococcales</taxon>
        <taxon>Dermabacteraceae</taxon>
        <taxon>Brachybacterium</taxon>
    </lineage>
</organism>
<sequence length="387" mass="41319">MTESCGRSADAPAPLAWPSGLCAAPYADGAEPELPRLLAGLLDPSRTTPGRDVVVLLDGVGAELLADHLSLAPTLRALRDRTRAIRTVAPTTTATAMTSLTTGAAPLQHGTLGYTVIDPDRSAPLQQLTGDAAVDPRRWMPLEGLAAASPRRCVHVGPAKHAASFLTRAAYSGWEFTGHRRRDERVDAVRLAVRRAGSDGLVLVHVDDVDHAGHRHGTDSVPWRDALAEADAMIAALLRRLPGGTRLRITADHGMVDTAPTRTIDLAQHPEISRELAIVAGESRCLMLRTRPEADPGAVADRVRAVVEDHALVLEREQILASGLLGPVGCEIPERVAGRIPDLAVLARGRWIITDTAHRPPQAHPEVGVHGSLTRREALVPLIDTII</sequence>
<dbReference type="InterPro" id="IPR002591">
    <property type="entry name" value="Phosphodiest/P_Trfase"/>
</dbReference>
<dbReference type="OrthoDB" id="9779267at2"/>
<reference evidence="1 2" key="1">
    <citation type="submission" date="2017-02" db="EMBL/GenBank/DDBJ databases">
        <authorList>
            <person name="Peterson S.W."/>
        </authorList>
    </citation>
    <scope>NUCLEOTIDE SEQUENCE [LARGE SCALE GENOMIC DNA]</scope>
    <source>
        <strain evidence="1 2">CIP104813</strain>
    </source>
</reference>
<accession>A0A1X6WVC1</accession>
<dbReference type="EMBL" id="FWFG01000030">
    <property type="protein sequence ID" value="SLM89443.1"/>
    <property type="molecule type" value="Genomic_DNA"/>
</dbReference>
<keyword evidence="1" id="KW-0378">Hydrolase</keyword>
<dbReference type="Proteomes" id="UP000195981">
    <property type="component" value="Unassembled WGS sequence"/>
</dbReference>
<dbReference type="EC" id="3.6.1.9" evidence="1"/>
<evidence type="ECO:0000313" key="1">
    <source>
        <dbReference type="EMBL" id="SLM89443.1"/>
    </source>
</evidence>
<dbReference type="PANTHER" id="PTHR10151">
    <property type="entry name" value="ECTONUCLEOTIDE PYROPHOSPHATASE/PHOSPHODIESTERASE"/>
    <property type="match status" value="1"/>
</dbReference>
<name>A0A1X6WVC1_9MICO</name>
<dbReference type="RefSeq" id="WP_087102747.1">
    <property type="nucleotide sequence ID" value="NZ_FWFG01000030.1"/>
</dbReference>
<dbReference type="Pfam" id="PF01663">
    <property type="entry name" value="Phosphodiest"/>
    <property type="match status" value="1"/>
</dbReference>
<evidence type="ECO:0000313" key="2">
    <source>
        <dbReference type="Proteomes" id="UP000195981"/>
    </source>
</evidence>